<comment type="caution">
    <text evidence="2">The sequence shown here is derived from an EMBL/GenBank/DDBJ whole genome shotgun (WGS) entry which is preliminary data.</text>
</comment>
<protein>
    <submittedName>
        <fullName evidence="2">Uncharacterized protein</fullName>
    </submittedName>
</protein>
<feature type="region of interest" description="Disordered" evidence="1">
    <location>
        <begin position="37"/>
        <end position="98"/>
    </location>
</feature>
<proteinExistence type="predicted"/>
<gene>
    <name evidence="2" type="ORF">SDC9_173112</name>
</gene>
<name>A0A645GFM6_9ZZZZ</name>
<feature type="compositionally biased region" description="Basic residues" evidence="1">
    <location>
        <begin position="89"/>
        <end position="98"/>
    </location>
</feature>
<dbReference type="EMBL" id="VSSQ01074968">
    <property type="protein sequence ID" value="MPN25698.1"/>
    <property type="molecule type" value="Genomic_DNA"/>
</dbReference>
<evidence type="ECO:0000256" key="1">
    <source>
        <dbReference type="SAM" id="MobiDB-lite"/>
    </source>
</evidence>
<reference evidence="2" key="1">
    <citation type="submission" date="2019-08" db="EMBL/GenBank/DDBJ databases">
        <authorList>
            <person name="Kucharzyk K."/>
            <person name="Murdoch R.W."/>
            <person name="Higgins S."/>
            <person name="Loffler F."/>
        </authorList>
    </citation>
    <scope>NUCLEOTIDE SEQUENCE</scope>
</reference>
<evidence type="ECO:0000313" key="2">
    <source>
        <dbReference type="EMBL" id="MPN25698.1"/>
    </source>
</evidence>
<sequence length="98" mass="10934">MLHFVAGFHAFIINGLKKPAKLAGQLAAPQKHLFAEQNDHRHRQHVAHNGNKVSAQQRQAAGHANGDRAAQLDKRHHGNKKDPEIFLKQRQHGKTSCS</sequence>
<organism evidence="2">
    <name type="scientific">bioreactor metagenome</name>
    <dbReference type="NCBI Taxonomy" id="1076179"/>
    <lineage>
        <taxon>unclassified sequences</taxon>
        <taxon>metagenomes</taxon>
        <taxon>ecological metagenomes</taxon>
    </lineage>
</organism>
<dbReference type="AlphaFoldDB" id="A0A645GFM6"/>
<accession>A0A645GFM6</accession>